<comment type="caution">
    <text evidence="1">The sequence shown here is derived from an EMBL/GenBank/DDBJ whole genome shotgun (WGS) entry which is preliminary data.</text>
</comment>
<sequence length="66" mass="7804">MQPCVPLPQPDHENPCTQRTTGYREYLLSHDHRRVFPSYPMPAAHAWTCCLQGQRREGFWGRKKVH</sequence>
<organism evidence="1 2">
    <name type="scientific">Liparis tanakae</name>
    <name type="common">Tanaka's snailfish</name>
    <dbReference type="NCBI Taxonomy" id="230148"/>
    <lineage>
        <taxon>Eukaryota</taxon>
        <taxon>Metazoa</taxon>
        <taxon>Chordata</taxon>
        <taxon>Craniata</taxon>
        <taxon>Vertebrata</taxon>
        <taxon>Euteleostomi</taxon>
        <taxon>Actinopterygii</taxon>
        <taxon>Neopterygii</taxon>
        <taxon>Teleostei</taxon>
        <taxon>Neoteleostei</taxon>
        <taxon>Acanthomorphata</taxon>
        <taxon>Eupercaria</taxon>
        <taxon>Perciformes</taxon>
        <taxon>Cottioidei</taxon>
        <taxon>Cottales</taxon>
        <taxon>Liparidae</taxon>
        <taxon>Liparis</taxon>
    </lineage>
</organism>
<gene>
    <name evidence="1" type="ORF">EYF80_059118</name>
</gene>
<dbReference type="AlphaFoldDB" id="A0A4Z2EQ90"/>
<dbReference type="EMBL" id="SRLO01004181">
    <property type="protein sequence ID" value="TNN30731.1"/>
    <property type="molecule type" value="Genomic_DNA"/>
</dbReference>
<reference evidence="1 2" key="1">
    <citation type="submission" date="2019-03" db="EMBL/GenBank/DDBJ databases">
        <title>First draft genome of Liparis tanakae, snailfish: a comprehensive survey of snailfish specific genes.</title>
        <authorList>
            <person name="Kim W."/>
            <person name="Song I."/>
            <person name="Jeong J.-H."/>
            <person name="Kim D."/>
            <person name="Kim S."/>
            <person name="Ryu S."/>
            <person name="Song J.Y."/>
            <person name="Lee S.K."/>
        </authorList>
    </citation>
    <scope>NUCLEOTIDE SEQUENCE [LARGE SCALE GENOMIC DNA]</scope>
    <source>
        <tissue evidence="1">Muscle</tissue>
    </source>
</reference>
<evidence type="ECO:0000313" key="2">
    <source>
        <dbReference type="Proteomes" id="UP000314294"/>
    </source>
</evidence>
<dbReference type="Proteomes" id="UP000314294">
    <property type="component" value="Unassembled WGS sequence"/>
</dbReference>
<proteinExistence type="predicted"/>
<name>A0A4Z2EQ90_9TELE</name>
<evidence type="ECO:0000313" key="1">
    <source>
        <dbReference type="EMBL" id="TNN30731.1"/>
    </source>
</evidence>
<keyword evidence="2" id="KW-1185">Reference proteome</keyword>
<accession>A0A4Z2EQ90</accession>
<protein>
    <submittedName>
        <fullName evidence="1">Uncharacterized protein</fullName>
    </submittedName>
</protein>